<dbReference type="Proteomes" id="UP000001572">
    <property type="component" value="Chromosome"/>
</dbReference>
<gene>
    <name evidence="2" type="ordered locus">Amet_3450</name>
</gene>
<dbReference type="InterPro" id="IPR029044">
    <property type="entry name" value="Nucleotide-diphossugar_trans"/>
</dbReference>
<evidence type="ECO:0000259" key="1">
    <source>
        <dbReference type="Pfam" id="PF00535"/>
    </source>
</evidence>
<dbReference type="SUPFAM" id="SSF53448">
    <property type="entry name" value="Nucleotide-diphospho-sugar transferases"/>
    <property type="match status" value="1"/>
</dbReference>
<accession>A6TTR0</accession>
<keyword evidence="3" id="KW-1185">Reference proteome</keyword>
<sequence length="231" mass="27443">MPKLTAMMVVRNEADAFLDRCLKSLESYVDEIIILDDGSTDETPDICLSFPTVKLYRHSTSQFLINEAQLRQKLWHYTTSRDPQWILAIDADEFIETSYPNEISHLLEQNYFNAISFRLFDCWKSEAYYRTDGLWNPWLRGFSIYMIKYQPQLPSDWPSLKFHCGRIPLAYRKLPSYESHLRIKHLGWVNPANVHAKYQRTMGQDPTCKYMSKEHYESILYPPEKIVLEKW</sequence>
<evidence type="ECO:0000313" key="3">
    <source>
        <dbReference type="Proteomes" id="UP000001572"/>
    </source>
</evidence>
<evidence type="ECO:0000313" key="2">
    <source>
        <dbReference type="EMBL" id="ABR49578.1"/>
    </source>
</evidence>
<protein>
    <submittedName>
        <fullName evidence="2">Glycosyl transferase, family 2</fullName>
    </submittedName>
</protein>
<name>A6TTR0_ALKMQ</name>
<feature type="domain" description="Glycosyltransferase 2-like" evidence="1">
    <location>
        <begin position="7"/>
        <end position="137"/>
    </location>
</feature>
<dbReference type="GO" id="GO:0016740">
    <property type="term" value="F:transferase activity"/>
    <property type="evidence" value="ECO:0007669"/>
    <property type="project" value="UniProtKB-KW"/>
</dbReference>
<dbReference type="RefSeq" id="WP_012064541.1">
    <property type="nucleotide sequence ID" value="NC_009633.1"/>
</dbReference>
<dbReference type="Gene3D" id="3.90.550.10">
    <property type="entry name" value="Spore Coat Polysaccharide Biosynthesis Protein SpsA, Chain A"/>
    <property type="match status" value="1"/>
</dbReference>
<dbReference type="PANTHER" id="PTHR43630:SF2">
    <property type="entry name" value="GLYCOSYLTRANSFERASE"/>
    <property type="match status" value="1"/>
</dbReference>
<dbReference type="PANTHER" id="PTHR43630">
    <property type="entry name" value="POLY-BETA-1,6-N-ACETYL-D-GLUCOSAMINE SYNTHASE"/>
    <property type="match status" value="1"/>
</dbReference>
<dbReference type="InterPro" id="IPR001173">
    <property type="entry name" value="Glyco_trans_2-like"/>
</dbReference>
<dbReference type="STRING" id="293826.Amet_3450"/>
<keyword evidence="2" id="KW-0808">Transferase</keyword>
<dbReference type="HOGENOM" id="CLU_081118_0_0_9"/>
<dbReference type="OrthoDB" id="183314at2"/>
<reference evidence="3" key="1">
    <citation type="journal article" date="2016" name="Genome Announc.">
        <title>Complete genome sequence of Alkaliphilus metalliredigens strain QYMF, an alkaliphilic and metal-reducing bacterium isolated from borax-contaminated leachate ponds.</title>
        <authorList>
            <person name="Hwang C."/>
            <person name="Copeland A."/>
            <person name="Lucas S."/>
            <person name="Lapidus A."/>
            <person name="Barry K."/>
            <person name="Detter J.C."/>
            <person name="Glavina Del Rio T."/>
            <person name="Hammon N."/>
            <person name="Israni S."/>
            <person name="Dalin E."/>
            <person name="Tice H."/>
            <person name="Pitluck S."/>
            <person name="Chertkov O."/>
            <person name="Brettin T."/>
            <person name="Bruce D."/>
            <person name="Han C."/>
            <person name="Schmutz J."/>
            <person name="Larimer F."/>
            <person name="Land M.L."/>
            <person name="Hauser L."/>
            <person name="Kyrpides N."/>
            <person name="Mikhailova N."/>
            <person name="Ye Q."/>
            <person name="Zhou J."/>
            <person name="Richardson P."/>
            <person name="Fields M.W."/>
        </authorList>
    </citation>
    <scope>NUCLEOTIDE SEQUENCE [LARGE SCALE GENOMIC DNA]</scope>
    <source>
        <strain evidence="3">QYMF</strain>
    </source>
</reference>
<dbReference type="AlphaFoldDB" id="A6TTR0"/>
<dbReference type="Pfam" id="PF00535">
    <property type="entry name" value="Glycos_transf_2"/>
    <property type="match status" value="1"/>
</dbReference>
<dbReference type="eggNOG" id="COG1216">
    <property type="taxonomic scope" value="Bacteria"/>
</dbReference>
<proteinExistence type="predicted"/>
<dbReference type="EMBL" id="CP000724">
    <property type="protein sequence ID" value="ABR49578.1"/>
    <property type="molecule type" value="Genomic_DNA"/>
</dbReference>
<dbReference type="CAZy" id="GT2">
    <property type="family name" value="Glycosyltransferase Family 2"/>
</dbReference>
<dbReference type="KEGG" id="amt:Amet_3450"/>
<organism evidence="2 3">
    <name type="scientific">Alkaliphilus metalliredigens (strain QYMF)</name>
    <dbReference type="NCBI Taxonomy" id="293826"/>
    <lineage>
        <taxon>Bacteria</taxon>
        <taxon>Bacillati</taxon>
        <taxon>Bacillota</taxon>
        <taxon>Clostridia</taxon>
        <taxon>Peptostreptococcales</taxon>
        <taxon>Natronincolaceae</taxon>
        <taxon>Alkaliphilus</taxon>
    </lineage>
</organism>